<dbReference type="AlphaFoldDB" id="A0AB38UHD8"/>
<dbReference type="InterPro" id="IPR041527">
    <property type="entry name" value="YhcG_N"/>
</dbReference>
<evidence type="ECO:0000259" key="1">
    <source>
        <dbReference type="Pfam" id="PF17761"/>
    </source>
</evidence>
<protein>
    <submittedName>
        <fullName evidence="2">DUF1016 N-terminal domain-containing protein</fullName>
    </submittedName>
</protein>
<sequence length="200" mass="23555">MKDYPINAIDSEYIEWLKAIKQQIRSTKIRMIKTANTELIHFYWRLGQMISQKLKEQNWGDKVINKLSVDLRNEFPDMQGFSRQNLYYSKNFYEFYAGQMHISPNSSIVPQVEGQLQIADNYKIIFDIPWGHQKVIISKAQNIEEALFYAHQTLSNSWSRSILENQFKQQFYEHYGQGQTNFSQTLPALTADMAQEVVKV</sequence>
<evidence type="ECO:0000313" key="2">
    <source>
        <dbReference type="EMBL" id="UYU92387.1"/>
    </source>
</evidence>
<dbReference type="Pfam" id="PF17761">
    <property type="entry name" value="DUF1016_N"/>
    <property type="match status" value="1"/>
</dbReference>
<dbReference type="PANTHER" id="PTHR30547">
    <property type="entry name" value="UNCHARACTERIZED PROTEIN YHCG-RELATED"/>
    <property type="match status" value="1"/>
</dbReference>
<evidence type="ECO:0000313" key="3">
    <source>
        <dbReference type="Proteomes" id="UP001162960"/>
    </source>
</evidence>
<dbReference type="PANTHER" id="PTHR30547:SF0">
    <property type="entry name" value="BLR8175 PROTEIN"/>
    <property type="match status" value="1"/>
</dbReference>
<dbReference type="Proteomes" id="UP001162960">
    <property type="component" value="Chromosome"/>
</dbReference>
<organism evidence="2 3">
    <name type="scientific">Bacteroides thetaiotaomicron</name>
    <dbReference type="NCBI Taxonomy" id="818"/>
    <lineage>
        <taxon>Bacteria</taxon>
        <taxon>Pseudomonadati</taxon>
        <taxon>Bacteroidota</taxon>
        <taxon>Bacteroidia</taxon>
        <taxon>Bacteroidales</taxon>
        <taxon>Bacteroidaceae</taxon>
        <taxon>Bacteroides</taxon>
    </lineage>
</organism>
<name>A0AB38UHD8_BACT4</name>
<feature type="domain" description="YhcG N-terminal" evidence="1">
    <location>
        <begin position="20"/>
        <end position="173"/>
    </location>
</feature>
<proteinExistence type="predicted"/>
<dbReference type="EMBL" id="CP083685">
    <property type="protein sequence ID" value="UYU92387.1"/>
    <property type="molecule type" value="Genomic_DNA"/>
</dbReference>
<reference evidence="2" key="1">
    <citation type="submission" date="2021-06" db="EMBL/GenBank/DDBJ databases">
        <title>Interrogation of the integrated mobile genetic elements in gut-associated Bacteroides with a consensus prediction approach.</title>
        <authorList>
            <person name="Campbell D.E."/>
            <person name="Leigh J.R."/>
            <person name="Kim T."/>
            <person name="England W."/>
            <person name="Whitaker R.J."/>
            <person name="Degnan P.H."/>
        </authorList>
    </citation>
    <scope>NUCLEOTIDE SEQUENCE</scope>
    <source>
        <strain evidence="2">VPI-3443</strain>
    </source>
</reference>
<accession>A0AB38UHD8</accession>
<dbReference type="InterPro" id="IPR053148">
    <property type="entry name" value="PD-DEXK-like_domain"/>
</dbReference>
<gene>
    <name evidence="2" type="ORF">KQP74_07095</name>
</gene>